<sequence>MDESDSVVYAVTIPAGTTEWELPEALTVEFIFQIIRGKYCFFGWIELLYD</sequence>
<dbReference type="AlphaFoldDB" id="U2E8E0"/>
<proteinExistence type="predicted"/>
<dbReference type="OrthoDB" id="1083051at2"/>
<accession>U2E8E0</accession>
<organism evidence="1 2">
    <name type="scientific">Bacteroides pyogenes F0041</name>
    <dbReference type="NCBI Taxonomy" id="1321819"/>
    <lineage>
        <taxon>Bacteria</taxon>
        <taxon>Pseudomonadati</taxon>
        <taxon>Bacteroidota</taxon>
        <taxon>Bacteroidia</taxon>
        <taxon>Bacteroidales</taxon>
        <taxon>Bacteroidaceae</taxon>
        <taxon>Bacteroides</taxon>
    </lineage>
</organism>
<name>U2E8E0_9BACE</name>
<comment type="caution">
    <text evidence="1">The sequence shown here is derived from an EMBL/GenBank/DDBJ whole genome shotgun (WGS) entry which is preliminary data.</text>
</comment>
<dbReference type="EMBL" id="AWSV01000024">
    <property type="protein sequence ID" value="ERI88771.1"/>
    <property type="molecule type" value="Genomic_DNA"/>
</dbReference>
<dbReference type="HOGENOM" id="CLU_3114734_0_0_10"/>
<dbReference type="RefSeq" id="WP_021646314.1">
    <property type="nucleotide sequence ID" value="NZ_KE993142.1"/>
</dbReference>
<evidence type="ECO:0000313" key="1">
    <source>
        <dbReference type="EMBL" id="ERI88771.1"/>
    </source>
</evidence>
<gene>
    <name evidence="1" type="ORF">HMPREF1981_00333</name>
</gene>
<evidence type="ECO:0000313" key="2">
    <source>
        <dbReference type="Proteomes" id="UP000016496"/>
    </source>
</evidence>
<dbReference type="Proteomes" id="UP000016496">
    <property type="component" value="Unassembled WGS sequence"/>
</dbReference>
<reference evidence="1 2" key="1">
    <citation type="submission" date="2013-08" db="EMBL/GenBank/DDBJ databases">
        <authorList>
            <person name="Weinstock G."/>
            <person name="Sodergren E."/>
            <person name="Wylie T."/>
            <person name="Fulton L."/>
            <person name="Fulton R."/>
            <person name="Fronick C."/>
            <person name="O'Laughlin M."/>
            <person name="Godfrey J."/>
            <person name="Miner T."/>
            <person name="Herter B."/>
            <person name="Appelbaum E."/>
            <person name="Cordes M."/>
            <person name="Lek S."/>
            <person name="Wollam A."/>
            <person name="Pepin K.H."/>
            <person name="Palsikar V.B."/>
            <person name="Mitreva M."/>
            <person name="Wilson R.K."/>
        </authorList>
    </citation>
    <scope>NUCLEOTIDE SEQUENCE [LARGE SCALE GENOMIC DNA]</scope>
    <source>
        <strain evidence="1 2">F0041</strain>
    </source>
</reference>
<dbReference type="PATRIC" id="fig|1321819.3.peg.315"/>
<protein>
    <submittedName>
        <fullName evidence="1">Uncharacterized protein</fullName>
    </submittedName>
</protein>